<dbReference type="GO" id="GO:0016020">
    <property type="term" value="C:membrane"/>
    <property type="evidence" value="ECO:0007669"/>
    <property type="project" value="UniProtKB-SubCell"/>
</dbReference>
<dbReference type="EMBL" id="MU857005">
    <property type="protein sequence ID" value="KAK4151680.1"/>
    <property type="molecule type" value="Genomic_DNA"/>
</dbReference>
<name>A0AAN6VJR8_9PEZI</name>
<organism evidence="6 7">
    <name type="scientific">Chaetomidium leptoderma</name>
    <dbReference type="NCBI Taxonomy" id="669021"/>
    <lineage>
        <taxon>Eukaryota</taxon>
        <taxon>Fungi</taxon>
        <taxon>Dikarya</taxon>
        <taxon>Ascomycota</taxon>
        <taxon>Pezizomycotina</taxon>
        <taxon>Sordariomycetes</taxon>
        <taxon>Sordariomycetidae</taxon>
        <taxon>Sordariales</taxon>
        <taxon>Chaetomiaceae</taxon>
        <taxon>Chaetomidium</taxon>
    </lineage>
</organism>
<dbReference type="GO" id="GO:0009100">
    <property type="term" value="P:glycoprotein metabolic process"/>
    <property type="evidence" value="ECO:0007669"/>
    <property type="project" value="UniProtKB-ARBA"/>
</dbReference>
<gene>
    <name evidence="6" type="ORF">C8A00DRAFT_35680</name>
</gene>
<dbReference type="InterPro" id="IPR009644">
    <property type="entry name" value="FKTN/MNN4/W02B3.4-1"/>
</dbReference>
<feature type="domain" description="LicD/FKTN/FKRP nucleotidyltransferase" evidence="5">
    <location>
        <begin position="38"/>
        <end position="137"/>
    </location>
</feature>
<keyword evidence="4" id="KW-0472">Membrane</keyword>
<feature type="domain" description="LicD/FKTN/FKRP nucleotidyltransferase" evidence="5">
    <location>
        <begin position="152"/>
        <end position="190"/>
    </location>
</feature>
<keyword evidence="7" id="KW-1185">Reference proteome</keyword>
<dbReference type="Proteomes" id="UP001302745">
    <property type="component" value="Unassembled WGS sequence"/>
</dbReference>
<proteinExistence type="predicted"/>
<dbReference type="PANTHER" id="PTHR15407">
    <property type="entry name" value="FUKUTIN-RELATED"/>
    <property type="match status" value="1"/>
</dbReference>
<evidence type="ECO:0000256" key="1">
    <source>
        <dbReference type="ARBA" id="ARBA00004167"/>
    </source>
</evidence>
<protein>
    <submittedName>
        <fullName evidence="6">LicD family-domain-containing protein</fullName>
    </submittedName>
</protein>
<evidence type="ECO:0000313" key="7">
    <source>
        <dbReference type="Proteomes" id="UP001302745"/>
    </source>
</evidence>
<evidence type="ECO:0000256" key="3">
    <source>
        <dbReference type="ARBA" id="ARBA00022989"/>
    </source>
</evidence>
<reference evidence="6" key="1">
    <citation type="journal article" date="2023" name="Mol. Phylogenet. Evol.">
        <title>Genome-scale phylogeny and comparative genomics of the fungal order Sordariales.</title>
        <authorList>
            <person name="Hensen N."/>
            <person name="Bonometti L."/>
            <person name="Westerberg I."/>
            <person name="Brannstrom I.O."/>
            <person name="Guillou S."/>
            <person name="Cros-Aarteil S."/>
            <person name="Calhoun S."/>
            <person name="Haridas S."/>
            <person name="Kuo A."/>
            <person name="Mondo S."/>
            <person name="Pangilinan J."/>
            <person name="Riley R."/>
            <person name="LaButti K."/>
            <person name="Andreopoulos B."/>
            <person name="Lipzen A."/>
            <person name="Chen C."/>
            <person name="Yan M."/>
            <person name="Daum C."/>
            <person name="Ng V."/>
            <person name="Clum A."/>
            <person name="Steindorff A."/>
            <person name="Ohm R.A."/>
            <person name="Martin F."/>
            <person name="Silar P."/>
            <person name="Natvig D.O."/>
            <person name="Lalanne C."/>
            <person name="Gautier V."/>
            <person name="Ament-Velasquez S.L."/>
            <person name="Kruys A."/>
            <person name="Hutchinson M.I."/>
            <person name="Powell A.J."/>
            <person name="Barry K."/>
            <person name="Miller A.N."/>
            <person name="Grigoriev I.V."/>
            <person name="Debuchy R."/>
            <person name="Gladieux P."/>
            <person name="Hiltunen Thoren M."/>
            <person name="Johannesson H."/>
        </authorList>
    </citation>
    <scope>NUCLEOTIDE SEQUENCE</scope>
    <source>
        <strain evidence="6">CBS 538.74</strain>
    </source>
</reference>
<sequence length="236" mass="27094">MHFVDDARFAKRELSSPQRHTALENLVRTYLATLDDLGIETWLMHRALLGWWWGKHVLPSDLDLSVQVSEPAIFFLAAYYNMSTFSSKSADTSHRRRYLLELSPYAKDREHRDWSNAADARWIDTESGLSIDVYAVRYNLTHPGGEGMLSCKDGSEIKDTYLFPLRNTTFEGVPAKIPYRYEELLVIEYGADALKEIGHNDYHFDHDDMRWVLKEKLPANAEGSQKTVNHVGAGEL</sequence>
<dbReference type="PANTHER" id="PTHR15407:SF32">
    <property type="entry name" value="PROTEIN (MNN4), PUTATIVE (AFU_ORTHOLOGUE AFUA_1G03790)-RELATED"/>
    <property type="match status" value="1"/>
</dbReference>
<evidence type="ECO:0000313" key="6">
    <source>
        <dbReference type="EMBL" id="KAK4151680.1"/>
    </source>
</evidence>
<comment type="subcellular location">
    <subcellularLocation>
        <location evidence="1">Membrane</location>
        <topology evidence="1">Single-pass membrane protein</topology>
    </subcellularLocation>
</comment>
<reference evidence="6" key="2">
    <citation type="submission" date="2023-05" db="EMBL/GenBank/DDBJ databases">
        <authorList>
            <consortium name="Lawrence Berkeley National Laboratory"/>
            <person name="Steindorff A."/>
            <person name="Hensen N."/>
            <person name="Bonometti L."/>
            <person name="Westerberg I."/>
            <person name="Brannstrom I.O."/>
            <person name="Guillou S."/>
            <person name="Cros-Aarteil S."/>
            <person name="Calhoun S."/>
            <person name="Haridas S."/>
            <person name="Kuo A."/>
            <person name="Mondo S."/>
            <person name="Pangilinan J."/>
            <person name="Riley R."/>
            <person name="Labutti K."/>
            <person name="Andreopoulos B."/>
            <person name="Lipzen A."/>
            <person name="Chen C."/>
            <person name="Yanf M."/>
            <person name="Daum C."/>
            <person name="Ng V."/>
            <person name="Clum A."/>
            <person name="Ohm R."/>
            <person name="Martin F."/>
            <person name="Silar P."/>
            <person name="Natvig D."/>
            <person name="Lalanne C."/>
            <person name="Gautier V."/>
            <person name="Ament-Velasquez S.L."/>
            <person name="Kruys A."/>
            <person name="Hutchinson M.I."/>
            <person name="Powell A.J."/>
            <person name="Barry K."/>
            <person name="Miller A.N."/>
            <person name="Grigoriev I.V."/>
            <person name="Debuchy R."/>
            <person name="Gladieux P."/>
            <person name="Thoren M.H."/>
            <person name="Johannesson H."/>
        </authorList>
    </citation>
    <scope>NUCLEOTIDE SEQUENCE</scope>
    <source>
        <strain evidence="6">CBS 538.74</strain>
    </source>
</reference>
<evidence type="ECO:0000259" key="5">
    <source>
        <dbReference type="Pfam" id="PF04991"/>
    </source>
</evidence>
<keyword evidence="2" id="KW-0812">Transmembrane</keyword>
<comment type="caution">
    <text evidence="6">The sequence shown here is derived from an EMBL/GenBank/DDBJ whole genome shotgun (WGS) entry which is preliminary data.</text>
</comment>
<dbReference type="AlphaFoldDB" id="A0AAN6VJR8"/>
<evidence type="ECO:0000256" key="4">
    <source>
        <dbReference type="ARBA" id="ARBA00023136"/>
    </source>
</evidence>
<dbReference type="Pfam" id="PF04991">
    <property type="entry name" value="LicD"/>
    <property type="match status" value="2"/>
</dbReference>
<keyword evidence="3" id="KW-1133">Transmembrane helix</keyword>
<evidence type="ECO:0000256" key="2">
    <source>
        <dbReference type="ARBA" id="ARBA00022692"/>
    </source>
</evidence>
<accession>A0AAN6VJR8</accession>
<dbReference type="InterPro" id="IPR007074">
    <property type="entry name" value="LicD/FKTN/FKRP_NTP_transf"/>
</dbReference>